<proteinExistence type="predicted"/>
<accession>A0A699IUU3</accession>
<evidence type="ECO:0008006" key="2">
    <source>
        <dbReference type="Google" id="ProtNLM"/>
    </source>
</evidence>
<name>A0A699IUU3_TANCI</name>
<dbReference type="PANTHER" id="PTHR33325:SF11">
    <property type="entry name" value="COLD SHOCK DOMAIN-CONTAINING PROTEIN 4-LIKE"/>
    <property type="match status" value="1"/>
</dbReference>
<comment type="caution">
    <text evidence="1">The sequence shown here is derived from an EMBL/GenBank/DDBJ whole genome shotgun (WGS) entry which is preliminary data.</text>
</comment>
<organism evidence="1">
    <name type="scientific">Tanacetum cinerariifolium</name>
    <name type="common">Dalmatian daisy</name>
    <name type="synonym">Chrysanthemum cinerariifolium</name>
    <dbReference type="NCBI Taxonomy" id="118510"/>
    <lineage>
        <taxon>Eukaryota</taxon>
        <taxon>Viridiplantae</taxon>
        <taxon>Streptophyta</taxon>
        <taxon>Embryophyta</taxon>
        <taxon>Tracheophyta</taxon>
        <taxon>Spermatophyta</taxon>
        <taxon>Magnoliopsida</taxon>
        <taxon>eudicotyledons</taxon>
        <taxon>Gunneridae</taxon>
        <taxon>Pentapetalae</taxon>
        <taxon>asterids</taxon>
        <taxon>campanulids</taxon>
        <taxon>Asterales</taxon>
        <taxon>Asteraceae</taxon>
        <taxon>Asteroideae</taxon>
        <taxon>Anthemideae</taxon>
        <taxon>Anthemidinae</taxon>
        <taxon>Tanacetum</taxon>
    </lineage>
</organism>
<dbReference type="AlphaFoldDB" id="A0A699IUU3"/>
<reference evidence="1" key="1">
    <citation type="journal article" date="2019" name="Sci. Rep.">
        <title>Draft genome of Tanacetum cinerariifolium, the natural source of mosquito coil.</title>
        <authorList>
            <person name="Yamashiro T."/>
            <person name="Shiraishi A."/>
            <person name="Satake H."/>
            <person name="Nakayama K."/>
        </authorList>
    </citation>
    <scope>NUCLEOTIDE SEQUENCE</scope>
</reference>
<evidence type="ECO:0000313" key="1">
    <source>
        <dbReference type="EMBL" id="GEZ87775.1"/>
    </source>
</evidence>
<dbReference type="PANTHER" id="PTHR33325">
    <property type="entry name" value="ZINC FINGER, CCHC-TYPE-RELATED"/>
    <property type="match status" value="1"/>
</dbReference>
<gene>
    <name evidence="1" type="ORF">Tci_559748</name>
</gene>
<dbReference type="EMBL" id="BKCJ010336129">
    <property type="protein sequence ID" value="GEZ87775.1"/>
    <property type="molecule type" value="Genomic_DNA"/>
</dbReference>
<protein>
    <recommendedName>
        <fullName evidence="2">Retrotransposon Copia-like N-terminal domain-containing protein</fullName>
    </recommendedName>
</protein>
<sequence>MANLAKVEFLALDITGKNYLSWVLDAKIHLNANGIGDTVKEKNKTSVQDKAKAMIFLCHHFHEALKTKYLTVKDPLMLWNNLKDRYDHQKTMILPRAPEQNNELLMKNHETHATGTAPFPEANVEAINNQNGGRDRGCGFDRGRGRSFGRGFYHGV</sequence>